<dbReference type="InterPro" id="IPR043128">
    <property type="entry name" value="Rev_trsase/Diguanyl_cyclase"/>
</dbReference>
<feature type="coiled-coil region" evidence="3">
    <location>
        <begin position="774"/>
        <end position="805"/>
    </location>
</feature>
<dbReference type="InterPro" id="IPR013783">
    <property type="entry name" value="Ig-like_fold"/>
</dbReference>
<keyword evidence="4" id="KW-0472">Membrane</keyword>
<keyword evidence="5" id="KW-0732">Signal</keyword>
<evidence type="ECO:0000313" key="8">
    <source>
        <dbReference type="Proteomes" id="UP000717981"/>
    </source>
</evidence>
<dbReference type="RefSeq" id="WP_162125041.1">
    <property type="nucleotide sequence ID" value="NZ_PDWK01000057.1"/>
</dbReference>
<feature type="domain" description="GGDEF" evidence="6">
    <location>
        <begin position="846"/>
        <end position="985"/>
    </location>
</feature>
<dbReference type="EC" id="2.7.7.65" evidence="1"/>
<comment type="caution">
    <text evidence="7">The sequence shown here is derived from an EMBL/GenBank/DDBJ whole genome shotgun (WGS) entry which is preliminary data.</text>
</comment>
<dbReference type="SUPFAM" id="SSF55073">
    <property type="entry name" value="Nucleotide cyclase"/>
    <property type="match status" value="1"/>
</dbReference>
<evidence type="ECO:0000256" key="3">
    <source>
        <dbReference type="SAM" id="Coils"/>
    </source>
</evidence>
<dbReference type="Gene3D" id="3.30.70.270">
    <property type="match status" value="1"/>
</dbReference>
<dbReference type="PANTHER" id="PTHR45138:SF9">
    <property type="entry name" value="DIGUANYLATE CYCLASE DGCM-RELATED"/>
    <property type="match status" value="1"/>
</dbReference>
<comment type="catalytic activity">
    <reaction evidence="2">
        <text>2 GTP = 3',3'-c-di-GMP + 2 diphosphate</text>
        <dbReference type="Rhea" id="RHEA:24898"/>
        <dbReference type="ChEBI" id="CHEBI:33019"/>
        <dbReference type="ChEBI" id="CHEBI:37565"/>
        <dbReference type="ChEBI" id="CHEBI:58805"/>
        <dbReference type="EC" id="2.7.7.65"/>
    </reaction>
</comment>
<gene>
    <name evidence="7" type="ORF">CR938_10920</name>
</gene>
<dbReference type="CDD" id="cd01949">
    <property type="entry name" value="GGDEF"/>
    <property type="match status" value="1"/>
</dbReference>
<dbReference type="PROSITE" id="PS50887">
    <property type="entry name" value="GGDEF"/>
    <property type="match status" value="1"/>
</dbReference>
<feature type="transmembrane region" description="Helical" evidence="4">
    <location>
        <begin position="756"/>
        <end position="777"/>
    </location>
</feature>
<dbReference type="SUPFAM" id="SSF101898">
    <property type="entry name" value="NHL repeat"/>
    <property type="match status" value="1"/>
</dbReference>
<accession>A0A921NUK9</accession>
<keyword evidence="4" id="KW-0812">Transmembrane</keyword>
<keyword evidence="8" id="KW-1185">Reference proteome</keyword>
<dbReference type="OrthoDB" id="176203at2"/>
<evidence type="ECO:0000256" key="2">
    <source>
        <dbReference type="ARBA" id="ARBA00034247"/>
    </source>
</evidence>
<dbReference type="InterPro" id="IPR050469">
    <property type="entry name" value="Diguanylate_Cyclase"/>
</dbReference>
<evidence type="ECO:0000259" key="6">
    <source>
        <dbReference type="PROSITE" id="PS50887"/>
    </source>
</evidence>
<dbReference type="GO" id="GO:0052621">
    <property type="term" value="F:diguanylate cyclase activity"/>
    <property type="evidence" value="ECO:0007669"/>
    <property type="project" value="UniProtKB-EC"/>
</dbReference>
<protein>
    <recommendedName>
        <fullName evidence="1">diguanylate cyclase</fullName>
        <ecNumber evidence="1">2.7.7.65</ecNumber>
    </recommendedName>
</protein>
<feature type="signal peptide" evidence="5">
    <location>
        <begin position="1"/>
        <end position="36"/>
    </location>
</feature>
<dbReference type="InterPro" id="IPR011123">
    <property type="entry name" value="Y_Y_Y"/>
</dbReference>
<evidence type="ECO:0000313" key="7">
    <source>
        <dbReference type="EMBL" id="KAF1688270.1"/>
    </source>
</evidence>
<reference evidence="7" key="1">
    <citation type="submission" date="2017-10" db="EMBL/GenBank/DDBJ databases">
        <title>Whole genome sequencing of members of genus Pseudoxanthomonas.</title>
        <authorList>
            <person name="Kumar S."/>
            <person name="Bansal K."/>
            <person name="Kaur A."/>
            <person name="Patil P."/>
            <person name="Sharma S."/>
            <person name="Patil P.B."/>
        </authorList>
    </citation>
    <scope>NUCLEOTIDE SEQUENCE</scope>
    <source>
        <strain evidence="7">DSM 22914</strain>
    </source>
</reference>
<dbReference type="AlphaFoldDB" id="A0A921NUK9"/>
<dbReference type="PANTHER" id="PTHR45138">
    <property type="entry name" value="REGULATORY COMPONENTS OF SENSORY TRANSDUCTION SYSTEM"/>
    <property type="match status" value="1"/>
</dbReference>
<dbReference type="Gene3D" id="2.60.40.10">
    <property type="entry name" value="Immunoglobulins"/>
    <property type="match status" value="1"/>
</dbReference>
<organism evidence="7 8">
    <name type="scientific">Pseudoxanthomonas taiwanensis</name>
    <dbReference type="NCBI Taxonomy" id="176598"/>
    <lineage>
        <taxon>Bacteria</taxon>
        <taxon>Pseudomonadati</taxon>
        <taxon>Pseudomonadota</taxon>
        <taxon>Gammaproteobacteria</taxon>
        <taxon>Lysobacterales</taxon>
        <taxon>Lysobacteraceae</taxon>
        <taxon>Pseudoxanthomonas</taxon>
    </lineage>
</organism>
<dbReference type="Gene3D" id="2.130.10.10">
    <property type="entry name" value="YVTN repeat-like/Quinoprotein amine dehydrogenase"/>
    <property type="match status" value="2"/>
</dbReference>
<keyword evidence="4" id="KW-1133">Transmembrane helix</keyword>
<dbReference type="NCBIfam" id="TIGR00254">
    <property type="entry name" value="GGDEF"/>
    <property type="match status" value="1"/>
</dbReference>
<dbReference type="Proteomes" id="UP000717981">
    <property type="component" value="Unassembled WGS sequence"/>
</dbReference>
<name>A0A921NUK9_9GAMM</name>
<dbReference type="Pfam" id="PF07494">
    <property type="entry name" value="Reg_prop"/>
    <property type="match status" value="1"/>
</dbReference>
<dbReference type="InterPro" id="IPR011110">
    <property type="entry name" value="Reg_prop"/>
</dbReference>
<dbReference type="Pfam" id="PF07495">
    <property type="entry name" value="Y_Y_Y"/>
    <property type="match status" value="1"/>
</dbReference>
<keyword evidence="3" id="KW-0175">Coiled coil</keyword>
<evidence type="ECO:0000256" key="5">
    <source>
        <dbReference type="SAM" id="SignalP"/>
    </source>
</evidence>
<proteinExistence type="predicted"/>
<evidence type="ECO:0000256" key="4">
    <source>
        <dbReference type="SAM" id="Phobius"/>
    </source>
</evidence>
<dbReference type="InterPro" id="IPR015943">
    <property type="entry name" value="WD40/YVTN_repeat-like_dom_sf"/>
</dbReference>
<dbReference type="InterPro" id="IPR000160">
    <property type="entry name" value="GGDEF_dom"/>
</dbReference>
<dbReference type="Pfam" id="PF00990">
    <property type="entry name" value="GGDEF"/>
    <property type="match status" value="1"/>
</dbReference>
<dbReference type="EMBL" id="PDWK01000057">
    <property type="protein sequence ID" value="KAF1688270.1"/>
    <property type="molecule type" value="Genomic_DNA"/>
</dbReference>
<dbReference type="SMART" id="SM00267">
    <property type="entry name" value="GGDEF"/>
    <property type="match status" value="1"/>
</dbReference>
<evidence type="ECO:0000256" key="1">
    <source>
        <dbReference type="ARBA" id="ARBA00012528"/>
    </source>
</evidence>
<sequence>MVRNHWRLETPARVARRCARLFALVVLALAPRPAPALEPDKPFADRVATTWAVEQGLPQVSVLAITQDEAGFIWLGSQGGLSRFDGVHFTRYAQGDAIELGGHIQALLAESGGRRLWVGTSMGLLVREGGHFRSITPPEPARTLPVHALAWAGGRVLVAGPEGIYAVQDDRLVLHHPLRGPALSLLARDEGLWVGSVGQVLLVQEDQVRTLPLPASARTAQVTALAHAEGTVWAGTSHGLFEYRDGRWEAFDAEGGMAVEALHGDRDGNLWVSTGPGLDRIRAGRQVERVRGAPGTQRIRAIFEDRDGNLWLGSMTEGLTRVWDGWTRRLGAEAGLGDLLVWTIAPAPDGTVWVGHSAGVDMWDGKRFRRRVAGHRLPHPEAYTLLVEQDQAWIGTRNGAALYRNGRVQVPAVLAPLQGAQVNGIVRDRARRLWFATTHGLYLLDGGGKLVRYAEQDGLGDARVRLVHETRDGRVLLGTYGGLYEWREGRILPLGRDTGLADDTMVSTLAELDDGRWVLGGRAREDLKVYDGQRWHHLDTSRGVPANIAFHITTAHGHLWVAGMRGVYRIPLAELERALADPAHRVPAEMVINSGSDRPGGQLGRCCNGSGNARGLYRDGMIWLPTRDGVLLLDSTRPPQTGTVPQVRIERVHAGVRGWEPVQQGALELPLGERDLKFEFTVPSFQPTHVVRLRYRLHGYESQWRELDDPALRTATYTNLPPGKYTFEVADFARPTPLASAARLPVRIPPRMHETLAFQILLALLVGGAPYLGYRLLQARHERQRAELERLVQERTRDLQAANARLEAISFTDPLTGLHNRRYLSRQIPADLSFYERDAAYRAGNEVVAFALLDVDHFKPVNDTHGHAAGDRVLEQLAARLTGLVRKGDYVARWGGEEFLLVFRPLPRGSLAQIGQRLCSEIAARPFDLGNGMQHHLTASVGLIEYPLFPGAPRLLGWEQLVTLADRALYRAKACGRNTWVAYRPAPGAQPPPGMIGFEGDPGWLVESGLLEMFGAAGTLPRA</sequence>
<feature type="chain" id="PRO_5037968174" description="diguanylate cyclase" evidence="5">
    <location>
        <begin position="37"/>
        <end position="1023"/>
    </location>
</feature>
<dbReference type="InterPro" id="IPR029787">
    <property type="entry name" value="Nucleotide_cyclase"/>
</dbReference>